<evidence type="ECO:0000256" key="2">
    <source>
        <dbReference type="ARBA" id="ARBA00023235"/>
    </source>
</evidence>
<dbReference type="EMBL" id="AZXY01000006">
    <property type="protein sequence ID" value="KSZ58180.1"/>
    <property type="molecule type" value="Genomic_DNA"/>
</dbReference>
<evidence type="ECO:0000256" key="1">
    <source>
        <dbReference type="ARBA" id="ARBA00023152"/>
    </source>
</evidence>
<dbReference type="InterPro" id="IPR050275">
    <property type="entry name" value="PGM_Phosphatase"/>
</dbReference>
<dbReference type="InterPro" id="IPR001345">
    <property type="entry name" value="PG/BPGM_mutase_AS"/>
</dbReference>
<dbReference type="CDD" id="cd07067">
    <property type="entry name" value="HP_PGM_like"/>
    <property type="match status" value="1"/>
</dbReference>
<dbReference type="AlphaFoldDB" id="A0A0V9UJK3"/>
<dbReference type="PANTHER" id="PTHR48100:SF1">
    <property type="entry name" value="HISTIDINE PHOSPHATASE FAMILY PROTEIN-RELATED"/>
    <property type="match status" value="1"/>
</dbReference>
<reference evidence="3 4" key="2">
    <citation type="journal article" date="2016" name="Genome Announc.">
        <title>Draft Genome Sequence of a Versatile Hydrocarbon-Degrading Bacterium, Rhodococcus pyridinivorans Strain KG-16, Collected from Oil Fields in India.</title>
        <authorList>
            <person name="Aggarwal R.K."/>
            <person name="Dawar C."/>
            <person name="Phanindranath R."/>
            <person name="Mutnuri L."/>
            <person name="Dayal A.M."/>
        </authorList>
    </citation>
    <scope>NUCLEOTIDE SEQUENCE [LARGE SCALE GENOMIC DNA]</scope>
    <source>
        <strain evidence="3 4">KG-16</strain>
    </source>
</reference>
<evidence type="ECO:0000313" key="4">
    <source>
        <dbReference type="Proteomes" id="UP000053060"/>
    </source>
</evidence>
<gene>
    <name evidence="3" type="ORF">Z045_13405</name>
</gene>
<keyword evidence="3" id="KW-0808">Transferase</keyword>
<comment type="caution">
    <text evidence="3">The sequence shown here is derived from an EMBL/GenBank/DDBJ whole genome shotgun (WGS) entry which is preliminary data.</text>
</comment>
<sequence length="220" mass="23640">MSGRLILARHGQTVANVARRLDTKLPGAELTELGVEQARTLGKNLVERTPSLLVASQALRARQTAEHAAPAVSLDAVVREGVHEVQVGELEDRSDEESHKLFMKVYEEWHNGDLRARVPGGESAIDVLDRYLPVLESLRSDYLDAGSGDVVVVSHGAAIRLVAAYLGKVPSGFAITNHLANTETVELVPVAGGGWECARWGTFFAPFHDTARGGADDPMG</sequence>
<dbReference type="Gene3D" id="3.40.50.1240">
    <property type="entry name" value="Phosphoglycerate mutase-like"/>
    <property type="match status" value="1"/>
</dbReference>
<reference evidence="4" key="1">
    <citation type="submission" date="2015-01" db="EMBL/GenBank/DDBJ databases">
        <title>Draft genome sequence of Rhodococcus pyridinivorans strain KG-16, a hydrocarbon-degrading bacterium.</title>
        <authorList>
            <person name="Aggarwal R.K."/>
            <person name="Dawar C."/>
        </authorList>
    </citation>
    <scope>NUCLEOTIDE SEQUENCE [LARGE SCALE GENOMIC DNA]</scope>
    <source>
        <strain evidence="4">KG-16</strain>
    </source>
</reference>
<dbReference type="InterPro" id="IPR029033">
    <property type="entry name" value="His_PPase_superfam"/>
</dbReference>
<dbReference type="InterPro" id="IPR013078">
    <property type="entry name" value="His_Pase_superF_clade-1"/>
</dbReference>
<dbReference type="GO" id="GO:0016791">
    <property type="term" value="F:phosphatase activity"/>
    <property type="evidence" value="ECO:0007669"/>
    <property type="project" value="TreeGrafter"/>
</dbReference>
<dbReference type="GO" id="GO:0005737">
    <property type="term" value="C:cytoplasm"/>
    <property type="evidence" value="ECO:0007669"/>
    <property type="project" value="TreeGrafter"/>
</dbReference>
<proteinExistence type="predicted"/>
<keyword evidence="3" id="KW-0418">Kinase</keyword>
<dbReference type="GO" id="GO:0016301">
    <property type="term" value="F:kinase activity"/>
    <property type="evidence" value="ECO:0007669"/>
    <property type="project" value="UniProtKB-KW"/>
</dbReference>
<dbReference type="PANTHER" id="PTHR48100">
    <property type="entry name" value="BROAD-SPECIFICITY PHOSPHATASE YOR283W-RELATED"/>
    <property type="match status" value="1"/>
</dbReference>
<dbReference type="PROSITE" id="PS00175">
    <property type="entry name" value="PG_MUTASE"/>
    <property type="match status" value="1"/>
</dbReference>
<keyword evidence="1" id="KW-0324">Glycolysis</keyword>
<keyword evidence="2" id="KW-0413">Isomerase</keyword>
<accession>A0A0V9UJK3</accession>
<dbReference type="Pfam" id="PF00300">
    <property type="entry name" value="His_Phos_1"/>
    <property type="match status" value="1"/>
</dbReference>
<dbReference type="PATRIC" id="fig|1441730.3.peg.2785"/>
<evidence type="ECO:0000313" key="3">
    <source>
        <dbReference type="EMBL" id="KSZ58180.1"/>
    </source>
</evidence>
<protein>
    <submittedName>
        <fullName evidence="3">Phosphoglycerate kinase</fullName>
    </submittedName>
</protein>
<dbReference type="SMART" id="SM00855">
    <property type="entry name" value="PGAM"/>
    <property type="match status" value="1"/>
</dbReference>
<dbReference type="GeneID" id="29939256"/>
<name>A0A0V9UJK3_9NOCA</name>
<organism evidence="3 4">
    <name type="scientific">Rhodococcus pyridinivorans KG-16</name>
    <dbReference type="NCBI Taxonomy" id="1441730"/>
    <lineage>
        <taxon>Bacteria</taxon>
        <taxon>Bacillati</taxon>
        <taxon>Actinomycetota</taxon>
        <taxon>Actinomycetes</taxon>
        <taxon>Mycobacteriales</taxon>
        <taxon>Nocardiaceae</taxon>
        <taxon>Rhodococcus</taxon>
    </lineage>
</organism>
<dbReference type="SUPFAM" id="SSF53254">
    <property type="entry name" value="Phosphoglycerate mutase-like"/>
    <property type="match status" value="1"/>
</dbReference>
<dbReference type="Proteomes" id="UP000053060">
    <property type="component" value="Unassembled WGS sequence"/>
</dbReference>
<dbReference type="RefSeq" id="WP_024102656.1">
    <property type="nucleotide sequence ID" value="NZ_AZXY01000006.1"/>
</dbReference>